<reference evidence="2" key="1">
    <citation type="submission" date="2018-02" db="EMBL/GenBank/DDBJ databases">
        <authorList>
            <person name="Hausmann B."/>
        </authorList>
    </citation>
    <scope>NUCLEOTIDE SEQUENCE [LARGE SCALE GENOMIC DNA]</scope>
    <source>
        <strain evidence="2">Peat soil MAG SbA1</strain>
    </source>
</reference>
<dbReference type="Proteomes" id="UP000238701">
    <property type="component" value="Unassembled WGS sequence"/>
</dbReference>
<name>A0A2U3K3G4_9BACT</name>
<proteinExistence type="predicted"/>
<evidence type="ECO:0000313" key="2">
    <source>
        <dbReference type="Proteomes" id="UP000238701"/>
    </source>
</evidence>
<sequence>MADGTQIDENYYRREIKVVDERLALGRPERGFRTGAALGIASCTAHCRDGCPAAEAYHWA</sequence>
<accession>A0A2U3K3G4</accession>
<evidence type="ECO:0000313" key="1">
    <source>
        <dbReference type="EMBL" id="SPF34196.1"/>
    </source>
</evidence>
<protein>
    <submittedName>
        <fullName evidence="1">Uncharacterized protein</fullName>
    </submittedName>
</protein>
<gene>
    <name evidence="1" type="ORF">SBA1_1200004</name>
</gene>
<dbReference type="AlphaFoldDB" id="A0A2U3K3G4"/>
<organism evidence="1 2">
    <name type="scientific">Candidatus Sulfotelmatobacter kueseliae</name>
    <dbReference type="NCBI Taxonomy" id="2042962"/>
    <lineage>
        <taxon>Bacteria</taxon>
        <taxon>Pseudomonadati</taxon>
        <taxon>Acidobacteriota</taxon>
        <taxon>Terriglobia</taxon>
        <taxon>Terriglobales</taxon>
        <taxon>Candidatus Korobacteraceae</taxon>
        <taxon>Candidatus Sulfotelmatobacter</taxon>
    </lineage>
</organism>
<dbReference type="EMBL" id="OMOD01000025">
    <property type="protein sequence ID" value="SPF34196.1"/>
    <property type="molecule type" value="Genomic_DNA"/>
</dbReference>